<sequence length="400" mass="42642">MSNHRLIADCSFKAHPPVRHDAVTAGSPGGTVTAPELKFRRLTADLRRGIHDGTWPPGSKLPTERALAAETGLSLTTVRRAYEELVAERLVERRQGAGTFAARSGPPEPAGRRVVGVLVPDTALYYPRVLQGIEKELAGAGARLVLACSYYDRSVEETAIAELLSAGADGLLLVPGLHTADDPALRARQLMELPVPVVLVERRLTAAGPGDPTEHVCTDHAGGAYEAVRHLYALGHERQALVLRSDGPPAALITDGFACAAAELGLPRPVYVREPMEGWDAARADDAVRTLLDGAVTGALCFGDREATLLQSAARRAGLRVPQDLALVSYDNEFADVAEIPLTAVAPPKFQMGRLAAQILLSRLSDGDASPVHQVQLRPKLVVRASCGGRPGHRRTRTAL</sequence>
<reference evidence="5" key="1">
    <citation type="submission" date="2021-03" db="EMBL/GenBank/DDBJ databases">
        <title>Streptomyces poriferae sp. nov., a novel marine sponge-derived Actinobacteria species with anti-MRSA activity.</title>
        <authorList>
            <person name="Sandoval-Powers M."/>
            <person name="Kralova S."/>
            <person name="Nguyen G.-S."/>
            <person name="Fawwal D."/>
            <person name="Degnes K."/>
            <person name="Klinkenberg G."/>
            <person name="Sletta H."/>
            <person name="Wentzel A."/>
            <person name="Liles M.R."/>
        </authorList>
    </citation>
    <scope>NUCLEOTIDE SEQUENCE</scope>
    <source>
        <strain evidence="5">DSM 41794</strain>
    </source>
</reference>
<dbReference type="CDD" id="cd06267">
    <property type="entry name" value="PBP1_LacI_sugar_binding-like"/>
    <property type="match status" value="1"/>
</dbReference>
<evidence type="ECO:0000313" key="5">
    <source>
        <dbReference type="EMBL" id="MBO0516857.1"/>
    </source>
</evidence>
<dbReference type="Gene3D" id="3.40.50.2300">
    <property type="match status" value="2"/>
</dbReference>
<evidence type="ECO:0000256" key="3">
    <source>
        <dbReference type="ARBA" id="ARBA00023163"/>
    </source>
</evidence>
<dbReference type="SUPFAM" id="SSF46785">
    <property type="entry name" value="Winged helix' DNA-binding domain"/>
    <property type="match status" value="1"/>
</dbReference>
<dbReference type="Proteomes" id="UP000664167">
    <property type="component" value="Unassembled WGS sequence"/>
</dbReference>
<proteinExistence type="predicted"/>
<dbReference type="EMBL" id="JAFLRJ010000462">
    <property type="protein sequence ID" value="MBO0516857.1"/>
    <property type="molecule type" value="Genomic_DNA"/>
</dbReference>
<evidence type="ECO:0000259" key="4">
    <source>
        <dbReference type="PROSITE" id="PS50949"/>
    </source>
</evidence>
<dbReference type="InterPro" id="IPR000524">
    <property type="entry name" value="Tscrpt_reg_HTH_GntR"/>
</dbReference>
<dbReference type="InterPro" id="IPR036390">
    <property type="entry name" value="WH_DNA-bd_sf"/>
</dbReference>
<dbReference type="PROSITE" id="PS50949">
    <property type="entry name" value="HTH_GNTR"/>
    <property type="match status" value="1"/>
</dbReference>
<dbReference type="GO" id="GO:0003700">
    <property type="term" value="F:DNA-binding transcription factor activity"/>
    <property type="evidence" value="ECO:0007669"/>
    <property type="project" value="InterPro"/>
</dbReference>
<evidence type="ECO:0000256" key="2">
    <source>
        <dbReference type="ARBA" id="ARBA00023125"/>
    </source>
</evidence>
<feature type="domain" description="HTH gntR-type" evidence="4">
    <location>
        <begin position="36"/>
        <end position="104"/>
    </location>
</feature>
<keyword evidence="6" id="KW-1185">Reference proteome</keyword>
<dbReference type="SUPFAM" id="SSF53822">
    <property type="entry name" value="Periplasmic binding protein-like I"/>
    <property type="match status" value="1"/>
</dbReference>
<keyword evidence="2" id="KW-0238">DNA-binding</keyword>
<evidence type="ECO:0000313" key="6">
    <source>
        <dbReference type="Proteomes" id="UP000664167"/>
    </source>
</evidence>
<name>A0A939JLH2_9ACTN</name>
<dbReference type="SMART" id="SM00345">
    <property type="entry name" value="HTH_GNTR"/>
    <property type="match status" value="1"/>
</dbReference>
<organism evidence="5 6">
    <name type="scientific">Streptomyces beijiangensis</name>
    <dbReference type="NCBI Taxonomy" id="163361"/>
    <lineage>
        <taxon>Bacteria</taxon>
        <taxon>Bacillati</taxon>
        <taxon>Actinomycetota</taxon>
        <taxon>Actinomycetes</taxon>
        <taxon>Kitasatosporales</taxon>
        <taxon>Streptomycetaceae</taxon>
        <taxon>Streptomyces</taxon>
    </lineage>
</organism>
<dbReference type="PANTHER" id="PTHR30146">
    <property type="entry name" value="LACI-RELATED TRANSCRIPTIONAL REPRESSOR"/>
    <property type="match status" value="1"/>
</dbReference>
<dbReference type="Pfam" id="PF00392">
    <property type="entry name" value="GntR"/>
    <property type="match status" value="1"/>
</dbReference>
<dbReference type="InterPro" id="IPR046335">
    <property type="entry name" value="LacI/GalR-like_sensor"/>
</dbReference>
<dbReference type="InterPro" id="IPR028082">
    <property type="entry name" value="Peripla_BP_I"/>
</dbReference>
<dbReference type="PANTHER" id="PTHR30146:SF155">
    <property type="entry name" value="ALANINE RACEMASE"/>
    <property type="match status" value="1"/>
</dbReference>
<evidence type="ECO:0000256" key="1">
    <source>
        <dbReference type="ARBA" id="ARBA00023015"/>
    </source>
</evidence>
<keyword evidence="3" id="KW-0804">Transcription</keyword>
<keyword evidence="1" id="KW-0805">Transcription regulation</keyword>
<gene>
    <name evidence="5" type="ORF">J0695_34585</name>
</gene>
<dbReference type="Pfam" id="PF13377">
    <property type="entry name" value="Peripla_BP_3"/>
    <property type="match status" value="1"/>
</dbReference>
<dbReference type="InterPro" id="IPR036388">
    <property type="entry name" value="WH-like_DNA-bd_sf"/>
</dbReference>
<dbReference type="AlphaFoldDB" id="A0A939JLH2"/>
<dbReference type="GO" id="GO:0000976">
    <property type="term" value="F:transcription cis-regulatory region binding"/>
    <property type="evidence" value="ECO:0007669"/>
    <property type="project" value="TreeGrafter"/>
</dbReference>
<comment type="caution">
    <text evidence="5">The sequence shown here is derived from an EMBL/GenBank/DDBJ whole genome shotgun (WGS) entry which is preliminary data.</text>
</comment>
<accession>A0A939JLH2</accession>
<dbReference type="CDD" id="cd07377">
    <property type="entry name" value="WHTH_GntR"/>
    <property type="match status" value="1"/>
</dbReference>
<dbReference type="Gene3D" id="1.10.10.10">
    <property type="entry name" value="Winged helix-like DNA-binding domain superfamily/Winged helix DNA-binding domain"/>
    <property type="match status" value="1"/>
</dbReference>
<protein>
    <submittedName>
        <fullName evidence="5">GntR family transcriptional regulator</fullName>
    </submittedName>
</protein>